<name>A0A2N5E625_9GAMM</name>
<sequence>MMTLSLHALLRQGAGLAQSVRHGWRARLAALAGMPLLLVGCMQGGGQGAALSAPEKIPDKQVIDFRVASCDTLWDLEGKEYTENPLYWLRAMDCADRLGAAQARRLGASMVVTSWESAFRQGILLSSAVPTPGERRQLLGNVNTYRAQMPGSLRPLVQLWRERQNLEIVLNDDRAKAQRAQDAAAAQLAALHESQALLQSKLNDTRQKLENLTDIERQLSSRKQLQGDMPEGSENRGTVRHVEPDDTYTPPAAQGSRASTPANP</sequence>
<gene>
    <name evidence="2" type="ORF">CYR55_11245</name>
</gene>
<organism evidence="2 3">
    <name type="scientific">Chimaeribacter californicus</name>
    <dbReference type="NCBI Taxonomy" id="2060067"/>
    <lineage>
        <taxon>Bacteria</taxon>
        <taxon>Pseudomonadati</taxon>
        <taxon>Pseudomonadota</taxon>
        <taxon>Gammaproteobacteria</taxon>
        <taxon>Enterobacterales</taxon>
        <taxon>Yersiniaceae</taxon>
        <taxon>Chimaeribacter</taxon>
    </lineage>
</organism>
<evidence type="ECO:0000313" key="3">
    <source>
        <dbReference type="Proteomes" id="UP000234240"/>
    </source>
</evidence>
<dbReference type="Proteomes" id="UP000234240">
    <property type="component" value="Unassembled WGS sequence"/>
</dbReference>
<keyword evidence="2" id="KW-0449">Lipoprotein</keyword>
<dbReference type="OrthoDB" id="6485482at2"/>
<accession>A0A2N5E625</accession>
<dbReference type="EMBL" id="PJZF01000008">
    <property type="protein sequence ID" value="PLR36774.1"/>
    <property type="molecule type" value="Genomic_DNA"/>
</dbReference>
<protein>
    <submittedName>
        <fullName evidence="2">Two-component system QseEF-associated lipoprotein QseG</fullName>
    </submittedName>
</protein>
<dbReference type="NCBIfam" id="NF007997">
    <property type="entry name" value="PRK10722.1"/>
    <property type="match status" value="1"/>
</dbReference>
<evidence type="ECO:0000256" key="1">
    <source>
        <dbReference type="SAM" id="MobiDB-lite"/>
    </source>
</evidence>
<dbReference type="AlphaFoldDB" id="A0A2N5E625"/>
<dbReference type="RefSeq" id="WP_101816233.1">
    <property type="nucleotide sequence ID" value="NZ_PJZF01000008.1"/>
</dbReference>
<feature type="region of interest" description="Disordered" evidence="1">
    <location>
        <begin position="218"/>
        <end position="264"/>
    </location>
</feature>
<evidence type="ECO:0000313" key="2">
    <source>
        <dbReference type="EMBL" id="PLR36774.1"/>
    </source>
</evidence>
<proteinExistence type="predicted"/>
<dbReference type="InterPro" id="IPR025262">
    <property type="entry name" value="QseG"/>
</dbReference>
<reference evidence="2 3" key="1">
    <citation type="submission" date="2017-12" db="EMBL/GenBank/DDBJ databases">
        <title>Characterization of six clinical isolates of Enterochimera gen. nov., a novel genus of the Yersiniaciae family and the three species Enterochimera arupensis sp. nov., Enterochimera coloradensis sp. nov, and Enterochimera californica sp. nov.</title>
        <authorList>
            <person name="Rossi A."/>
            <person name="Fisher M."/>
        </authorList>
    </citation>
    <scope>NUCLEOTIDE SEQUENCE [LARGE SCALE GENOMIC DNA]</scope>
    <source>
        <strain evidence="3">2015-Iso6</strain>
    </source>
</reference>
<dbReference type="Pfam" id="PF13942">
    <property type="entry name" value="Lipoprotein_20"/>
    <property type="match status" value="1"/>
</dbReference>
<keyword evidence="3" id="KW-1185">Reference proteome</keyword>
<comment type="caution">
    <text evidence="2">The sequence shown here is derived from an EMBL/GenBank/DDBJ whole genome shotgun (WGS) entry which is preliminary data.</text>
</comment>